<comment type="caution">
    <text evidence="3">The sequence shown here is derived from an EMBL/GenBank/DDBJ whole genome shotgun (WGS) entry which is preliminary data.</text>
</comment>
<organism evidence="3 4">
    <name type="scientific">Rhizoctonia solani</name>
    <dbReference type="NCBI Taxonomy" id="456999"/>
    <lineage>
        <taxon>Eukaryota</taxon>
        <taxon>Fungi</taxon>
        <taxon>Dikarya</taxon>
        <taxon>Basidiomycota</taxon>
        <taxon>Agaricomycotina</taxon>
        <taxon>Agaricomycetes</taxon>
        <taxon>Cantharellales</taxon>
        <taxon>Ceratobasidiaceae</taxon>
        <taxon>Rhizoctonia</taxon>
    </lineage>
</organism>
<accession>A0A8H3BGH4</accession>
<gene>
    <name evidence="3" type="ORF">RDB_LOCUS46891</name>
</gene>
<evidence type="ECO:0000256" key="1">
    <source>
        <dbReference type="SAM" id="Coils"/>
    </source>
</evidence>
<protein>
    <recommendedName>
        <fullName evidence="5">SWI5-dependent HO expression protein 3</fullName>
    </recommendedName>
</protein>
<feature type="region of interest" description="Disordered" evidence="2">
    <location>
        <begin position="180"/>
        <end position="241"/>
    </location>
</feature>
<proteinExistence type="predicted"/>
<feature type="region of interest" description="Disordered" evidence="2">
    <location>
        <begin position="1"/>
        <end position="25"/>
    </location>
</feature>
<dbReference type="Proteomes" id="UP000663850">
    <property type="component" value="Unassembled WGS sequence"/>
</dbReference>
<feature type="coiled-coil region" evidence="1">
    <location>
        <begin position="268"/>
        <end position="302"/>
    </location>
</feature>
<name>A0A8H3BGH4_9AGAM</name>
<dbReference type="EMBL" id="CAJMWZ010002507">
    <property type="protein sequence ID" value="CAE6457151.1"/>
    <property type="molecule type" value="Genomic_DNA"/>
</dbReference>
<feature type="region of interest" description="Disordered" evidence="2">
    <location>
        <begin position="63"/>
        <end position="92"/>
    </location>
</feature>
<keyword evidence="1" id="KW-0175">Coiled coil</keyword>
<evidence type="ECO:0008006" key="5">
    <source>
        <dbReference type="Google" id="ProtNLM"/>
    </source>
</evidence>
<evidence type="ECO:0000256" key="2">
    <source>
        <dbReference type="SAM" id="MobiDB-lite"/>
    </source>
</evidence>
<feature type="compositionally biased region" description="Polar residues" evidence="2">
    <location>
        <begin position="11"/>
        <end position="20"/>
    </location>
</feature>
<dbReference type="AlphaFoldDB" id="A0A8H3BGH4"/>
<feature type="compositionally biased region" description="Polar residues" evidence="2">
    <location>
        <begin position="215"/>
        <end position="230"/>
    </location>
</feature>
<feature type="coiled-coil region" evidence="1">
    <location>
        <begin position="347"/>
        <end position="406"/>
    </location>
</feature>
<evidence type="ECO:0000313" key="3">
    <source>
        <dbReference type="EMBL" id="CAE6457151.1"/>
    </source>
</evidence>
<evidence type="ECO:0000313" key="4">
    <source>
        <dbReference type="Proteomes" id="UP000663850"/>
    </source>
</evidence>
<reference evidence="3" key="1">
    <citation type="submission" date="2021-01" db="EMBL/GenBank/DDBJ databases">
        <authorList>
            <person name="Kaushik A."/>
        </authorList>
    </citation>
    <scope>NUCLEOTIDE SEQUENCE</scope>
    <source>
        <strain evidence="3">Type strain: AG8-Rh-89/</strain>
    </source>
</reference>
<sequence>MASVAVPKTMSRPSSQSSYRAPSPAGSIESSVFLALVIILLYPELIWILNLAGRSPTKRVSLIPVPRPSTPQRSPISPPIPITFSPDSATSTPIKARRRSSFDKLTAITAGESMIPVRVTTPGRRPSDPALSASALANVSIDSGAIPEGVPIEFGVASPTNGTSRSFSPTRTLSRIPVSSVGHARTLADDGHRQQRAPSPTTPVGDASLHADASFRSSTLLSPMTGNSGVTSTPTSPSPGYRRSLVGGGTTKVLADLQAHTLQVKSVLENTKSQLRSSQRTIAQLTRQTEDLKDGRERLRIENESLNNVVSRKERGQTADRARKAEAEVLALRSQLKDETLSSKKSMKEMQTTLSQAKAVAQRSEREYVQLRETLTGMREGWRREVESLREQMRGSQNEAQEALFKQATLLEILEEQKVERAKVEMLHAEYRAIQDQFTTQFRSELAAALATVERSARDCDGAGRTAKDVADELARLQRLIRAEPALVYHTLSNVLRTQSPPTPSAWVNSIAEREKIDKLHAEHRAVQDEFAKEFRSELAAALATVEKSARDCDTADRAALATVEKSARDCDTADRAAKDVADELARLQRLIKAEPTLEERDQ</sequence>